<dbReference type="EC" id="3.2.1.23" evidence="3"/>
<name>A0ABU2NDH6_9PSEU</name>
<dbReference type="PRINTS" id="PR00132">
    <property type="entry name" value="GLHYDRLASE2"/>
</dbReference>
<dbReference type="Gene3D" id="3.20.20.80">
    <property type="entry name" value="Glycosidases"/>
    <property type="match status" value="1"/>
</dbReference>
<feature type="domain" description="Beta galactosidase small chain/" evidence="9">
    <location>
        <begin position="690"/>
        <end position="959"/>
    </location>
</feature>
<dbReference type="PROSITE" id="PS00608">
    <property type="entry name" value="GLYCOSYL_HYDROL_F2_2"/>
    <property type="match status" value="1"/>
</dbReference>
<sequence>MSHVATYLTDLAPGSGRRTPPRSRLRTDAPELSLDGEWDFRWSAAGEPDGEWGTLPVPAHWVLHGLRDGAAPYGRPQYTNVQFPFPIDPPHVPDENPVGDYRRTFDRPDWDTATVLLRLDGVESVYRVALNGTEVGVGKGSRLVQEFDVTDLLVPGPNELTVRVHQWSSMSYVEDQDQWWLPGIFRSVTLLSRPRDGLDDVWLRTGYSDGRGSVDPEITGTFPVTVSIPELGVERRFDAASDVTTVDVGPVEPWTAETPRLYDATVSSPGETVSLRLGFRTVAIEGERFLVNGRPVTFRGMNRHETHPERGRVFAEQARADLLRMKRHNVNAVRTSHYPPHHRVLELCDELGFWVVLENDLETHGFEFVGWRGNPSDDPAWEDVYLDRIARTVERDKNHACVVMWSLGNEAGTGRNLAATAHWVHRRDPERPVHYEGDHTAAYTDVYSRMYPSPAEVAAICADSGEVPGLSAVETQRVRARPFVMCEYAHAMGNGPGALDTYDAQADASPRHHGGFIWEWRDHGILTRTADGTPYYAYGGDFGEVVHDGNFVMDGMVLPDDTPTPGLAEFAAVSAPVVVVARPGSLEITNRYHSVDTAHLRFVAVVEDDGVMREETELAVPSVPAGESATVALPAWKPAPDAETWVTVRAELAADAPWAARGHVVSHAQFAVAQPARPSRPPQQVRRADTAGDAEFDEHTGRLRRLFGLDVDGPRLELWRAPTDNDRGIANDSADRRSSESRWRERGLDRLVHRVVSVDPHGPVVRVRVGAANSARTVDVTYRWTVADEVALQAEIVPSPDWDCTWPRVGVRFDLPPQLRHATWFGTGPRESYPDSTRAALVGRFAADLDELNVRYSRPQETGHRAGLRTVEIGDDTGVRLRLRTVSGPAGRRPGFTLAAHTPHELDRARHPHELPPPTRTHLFVDDAVHGLGSAACGVEVAPEHSLWPGARAFGMVFEAP</sequence>
<dbReference type="InterPro" id="IPR011013">
    <property type="entry name" value="Gal_mutarotase_sf_dom"/>
</dbReference>
<feature type="region of interest" description="Disordered" evidence="8">
    <location>
        <begin position="1"/>
        <end position="28"/>
    </location>
</feature>
<dbReference type="InterPro" id="IPR004199">
    <property type="entry name" value="B-gal_small/dom_5"/>
</dbReference>
<dbReference type="Gene3D" id="2.60.120.260">
    <property type="entry name" value="Galactose-binding domain-like"/>
    <property type="match status" value="1"/>
</dbReference>
<reference evidence="11" key="1">
    <citation type="submission" date="2023-07" db="EMBL/GenBank/DDBJ databases">
        <title>30 novel species of actinomycetes from the DSMZ collection.</title>
        <authorList>
            <person name="Nouioui I."/>
        </authorList>
    </citation>
    <scope>NUCLEOTIDE SEQUENCE [LARGE SCALE GENOMIC DNA]</scope>
    <source>
        <strain evidence="11">DSM 45834</strain>
    </source>
</reference>
<dbReference type="Gene3D" id="2.70.98.10">
    <property type="match status" value="1"/>
</dbReference>
<dbReference type="InterPro" id="IPR008979">
    <property type="entry name" value="Galactose-bd-like_sf"/>
</dbReference>
<dbReference type="PROSITE" id="PS00719">
    <property type="entry name" value="GLYCOSYL_HYDROL_F2_1"/>
    <property type="match status" value="1"/>
</dbReference>
<organism evidence="10 11">
    <name type="scientific">Pseudonocardia charpentierae</name>
    <dbReference type="NCBI Taxonomy" id="3075545"/>
    <lineage>
        <taxon>Bacteria</taxon>
        <taxon>Bacillati</taxon>
        <taxon>Actinomycetota</taxon>
        <taxon>Actinomycetes</taxon>
        <taxon>Pseudonocardiales</taxon>
        <taxon>Pseudonocardiaceae</taxon>
        <taxon>Pseudonocardia</taxon>
    </lineage>
</organism>
<dbReference type="Pfam" id="PF02836">
    <property type="entry name" value="Glyco_hydro_2_C"/>
    <property type="match status" value="1"/>
</dbReference>
<dbReference type="InterPro" id="IPR006101">
    <property type="entry name" value="Glyco_hydro_2"/>
</dbReference>
<evidence type="ECO:0000256" key="2">
    <source>
        <dbReference type="ARBA" id="ARBA00007401"/>
    </source>
</evidence>
<comment type="catalytic activity">
    <reaction evidence="1">
        <text>Hydrolysis of terminal non-reducing beta-D-galactose residues in beta-D-galactosides.</text>
        <dbReference type="EC" id="3.2.1.23"/>
    </reaction>
</comment>
<dbReference type="InterPro" id="IPR023232">
    <property type="entry name" value="Glyco_hydro_2_AS"/>
</dbReference>
<dbReference type="PANTHER" id="PTHR46323:SF2">
    <property type="entry name" value="BETA-GALACTOSIDASE"/>
    <property type="match status" value="1"/>
</dbReference>
<proteinExistence type="inferred from homology"/>
<dbReference type="SUPFAM" id="SSF49303">
    <property type="entry name" value="beta-Galactosidase/glucuronidase domain"/>
    <property type="match status" value="2"/>
</dbReference>
<accession>A0ABU2NDH6</accession>
<evidence type="ECO:0000256" key="5">
    <source>
        <dbReference type="ARBA" id="ARBA00022801"/>
    </source>
</evidence>
<dbReference type="InterPro" id="IPR013783">
    <property type="entry name" value="Ig-like_fold"/>
</dbReference>
<evidence type="ECO:0000259" key="9">
    <source>
        <dbReference type="SMART" id="SM01038"/>
    </source>
</evidence>
<dbReference type="RefSeq" id="WP_311558521.1">
    <property type="nucleotide sequence ID" value="NZ_JAVREJ010000016.1"/>
</dbReference>
<dbReference type="InterPro" id="IPR017853">
    <property type="entry name" value="GH"/>
</dbReference>
<dbReference type="SMART" id="SM01038">
    <property type="entry name" value="Bgal_small_N"/>
    <property type="match status" value="1"/>
</dbReference>
<dbReference type="Proteomes" id="UP001183202">
    <property type="component" value="Unassembled WGS sequence"/>
</dbReference>
<evidence type="ECO:0000256" key="4">
    <source>
        <dbReference type="ARBA" id="ARBA00013303"/>
    </source>
</evidence>
<dbReference type="SUPFAM" id="SSF49785">
    <property type="entry name" value="Galactose-binding domain-like"/>
    <property type="match status" value="1"/>
</dbReference>
<dbReference type="GO" id="GO:0016787">
    <property type="term" value="F:hydrolase activity"/>
    <property type="evidence" value="ECO:0007669"/>
    <property type="project" value="UniProtKB-KW"/>
</dbReference>
<comment type="similarity">
    <text evidence="2">Belongs to the glycosyl hydrolase 2 family.</text>
</comment>
<dbReference type="Pfam" id="PF16353">
    <property type="entry name" value="LacZ_4"/>
    <property type="match status" value="1"/>
</dbReference>
<evidence type="ECO:0000256" key="1">
    <source>
        <dbReference type="ARBA" id="ARBA00001412"/>
    </source>
</evidence>
<gene>
    <name evidence="10" type="ORF">RM445_21005</name>
</gene>
<evidence type="ECO:0000313" key="10">
    <source>
        <dbReference type="EMBL" id="MDT0352012.1"/>
    </source>
</evidence>
<dbReference type="InterPro" id="IPR036156">
    <property type="entry name" value="Beta-gal/glucu_dom_sf"/>
</dbReference>
<dbReference type="InterPro" id="IPR050347">
    <property type="entry name" value="Bact_Beta-galactosidase"/>
</dbReference>
<dbReference type="InterPro" id="IPR023230">
    <property type="entry name" value="Glyco_hydro_2_CS"/>
</dbReference>
<dbReference type="SUPFAM" id="SSF51445">
    <property type="entry name" value="(Trans)glycosidases"/>
    <property type="match status" value="1"/>
</dbReference>
<dbReference type="InterPro" id="IPR032312">
    <property type="entry name" value="LacZ_4"/>
</dbReference>
<keyword evidence="6" id="KW-0326">Glycosidase</keyword>
<dbReference type="EMBL" id="JAVREJ010000016">
    <property type="protein sequence ID" value="MDT0352012.1"/>
    <property type="molecule type" value="Genomic_DNA"/>
</dbReference>
<dbReference type="InterPro" id="IPR014718">
    <property type="entry name" value="GH-type_carb-bd"/>
</dbReference>
<evidence type="ECO:0000313" key="11">
    <source>
        <dbReference type="Proteomes" id="UP001183202"/>
    </source>
</evidence>
<keyword evidence="5 10" id="KW-0378">Hydrolase</keyword>
<evidence type="ECO:0000256" key="6">
    <source>
        <dbReference type="ARBA" id="ARBA00023295"/>
    </source>
</evidence>
<dbReference type="Gene3D" id="2.60.40.10">
    <property type="entry name" value="Immunoglobulins"/>
    <property type="match status" value="2"/>
</dbReference>
<evidence type="ECO:0000256" key="8">
    <source>
        <dbReference type="SAM" id="MobiDB-lite"/>
    </source>
</evidence>
<comment type="caution">
    <text evidence="10">The sequence shown here is derived from an EMBL/GenBank/DDBJ whole genome shotgun (WGS) entry which is preliminary data.</text>
</comment>
<dbReference type="Pfam" id="PF02837">
    <property type="entry name" value="Glyco_hydro_2_N"/>
    <property type="match status" value="1"/>
</dbReference>
<keyword evidence="11" id="KW-1185">Reference proteome</keyword>
<dbReference type="PANTHER" id="PTHR46323">
    <property type="entry name" value="BETA-GALACTOSIDASE"/>
    <property type="match status" value="1"/>
</dbReference>
<dbReference type="InterPro" id="IPR006104">
    <property type="entry name" value="Glyco_hydro_2_N"/>
</dbReference>
<evidence type="ECO:0000256" key="7">
    <source>
        <dbReference type="ARBA" id="ARBA00032230"/>
    </source>
</evidence>
<dbReference type="SUPFAM" id="SSF74650">
    <property type="entry name" value="Galactose mutarotase-like"/>
    <property type="match status" value="1"/>
</dbReference>
<dbReference type="Pfam" id="PF02929">
    <property type="entry name" value="Bgal_small_N"/>
    <property type="match status" value="1"/>
</dbReference>
<dbReference type="InterPro" id="IPR006103">
    <property type="entry name" value="Glyco_hydro_2_cat"/>
</dbReference>
<protein>
    <recommendedName>
        <fullName evidence="4">Beta-galactosidase</fullName>
        <ecNumber evidence="3">3.2.1.23</ecNumber>
    </recommendedName>
    <alternativeName>
        <fullName evidence="7">Lactase</fullName>
    </alternativeName>
</protein>
<evidence type="ECO:0000256" key="3">
    <source>
        <dbReference type="ARBA" id="ARBA00012756"/>
    </source>
</evidence>